<reference evidence="1" key="1">
    <citation type="submission" date="2007-04" db="EMBL/GenBank/DDBJ databases">
        <title>Complete sequence of Pseudomonas mendocina ymp.</title>
        <authorList>
            <consortium name="US DOE Joint Genome Institute"/>
            <person name="Copeland A."/>
            <person name="Lucas S."/>
            <person name="Lapidus A."/>
            <person name="Barry K."/>
            <person name="Glavina del Rio T."/>
            <person name="Dalin E."/>
            <person name="Tice H."/>
            <person name="Pitluck S."/>
            <person name="Kiss H."/>
            <person name="Brettin T."/>
            <person name="Detter J.C."/>
            <person name="Bruce D."/>
            <person name="Han C."/>
            <person name="Schmutz J."/>
            <person name="Larimer F."/>
            <person name="Land M."/>
            <person name="Hauser L."/>
            <person name="Kyrpides N."/>
            <person name="Mikhailova N."/>
            <person name="Hersman L."/>
            <person name="Dubois J."/>
            <person name="Maurice P."/>
            <person name="Richardson P."/>
        </authorList>
    </citation>
    <scope>NUCLEOTIDE SEQUENCE [LARGE SCALE GENOMIC DNA]</scope>
    <source>
        <strain evidence="1">Ymp</strain>
    </source>
</reference>
<dbReference type="EMBL" id="CP000680">
    <property type="protein sequence ID" value="ABP86183.1"/>
    <property type="molecule type" value="Genomic_DNA"/>
</dbReference>
<dbReference type="PATRIC" id="fig|399739.8.peg.3477"/>
<sequence length="593" mass="67112">MPWTESHMPERLTLTQNAQFYREDVALTNEAIRNILDAASDNKTLGSVFLIDQIDAVRELEDGSQFRFSLRVFPTARPVHFWGEPLSDLIHALILIIQIDGYVAVLKKSCASVTEVLERYLTPIKSSELTASFSDEEAEFQKIAMRNMTVSERAMRSKAYEAADLKGLLSLHAAGRSIPYFFKLKLNGQVKTISAQSGRVVESSERKSLNDVVKWVRLQIEQIKNPSGEKEFLEAFAQMVELDIVWDATQPTAALIESSFIVDNLLEKDVPLIYTTKRGRSFELTGKQISALIHQLEKVYEVNPAPGFELNGTSRSASLKKNKNSISLSSPALRKIKLEENGKERTLQAFINKNDLITISFANPQYMYFMGQCFKDGAGLNEIPSLLKSFVAIDDLALAISEKGDYKPARKKFDANSVFGIIEKHFSKNDYVFCDDLGDEWADHIAFNKKEHSVSFIHSKHGDVSKSASNLHDVVGQAIKNIGNMDLDLRTFIRKYDEKILTNYRDGTMPRIRKKIPGDFKIYLTELRQDYRFNKRCIICCSFLSKALIESEFGKLHRGVRVPGNITQMFWILSSFVHATKEAGASPIIYCRP</sequence>
<dbReference type="STRING" id="399739.Pmen_3431"/>
<accession>A4XXW7</accession>
<dbReference type="HOGENOM" id="CLU_018762_1_0_6"/>
<protein>
    <submittedName>
        <fullName evidence="1">Uncharacterized protein</fullName>
    </submittedName>
</protein>
<gene>
    <name evidence="1" type="ordered locus">Pmen_3431</name>
</gene>
<dbReference type="KEGG" id="pmy:Pmen_3431"/>
<dbReference type="AlphaFoldDB" id="A4XXW7"/>
<name>A4XXW7_ECTM1</name>
<dbReference type="eggNOG" id="ENOG502ZA8Y">
    <property type="taxonomic scope" value="Bacteria"/>
</dbReference>
<organism evidence="1">
    <name type="scientific">Ectopseudomonas mendocina (strain ymp)</name>
    <name type="common">Pseudomonas mendocina</name>
    <dbReference type="NCBI Taxonomy" id="399739"/>
    <lineage>
        <taxon>Bacteria</taxon>
        <taxon>Pseudomonadati</taxon>
        <taxon>Pseudomonadota</taxon>
        <taxon>Gammaproteobacteria</taxon>
        <taxon>Pseudomonadales</taxon>
        <taxon>Pseudomonadaceae</taxon>
        <taxon>Ectopseudomonas</taxon>
    </lineage>
</organism>
<evidence type="ECO:0000313" key="1">
    <source>
        <dbReference type="EMBL" id="ABP86183.1"/>
    </source>
</evidence>
<proteinExistence type="predicted"/>